<evidence type="ECO:0000256" key="10">
    <source>
        <dbReference type="RuleBase" id="RU361143"/>
    </source>
</evidence>
<dbReference type="GO" id="GO:0008250">
    <property type="term" value="C:oligosaccharyltransferase complex"/>
    <property type="evidence" value="ECO:0007669"/>
    <property type="project" value="UniProtKB-UniRule"/>
</dbReference>
<evidence type="ECO:0000256" key="6">
    <source>
        <dbReference type="ARBA" id="ARBA00022729"/>
    </source>
</evidence>
<keyword evidence="13" id="KW-1185">Reference proteome</keyword>
<evidence type="ECO:0000256" key="11">
    <source>
        <dbReference type="SAM" id="Coils"/>
    </source>
</evidence>
<evidence type="ECO:0000256" key="8">
    <source>
        <dbReference type="ARBA" id="ARBA00022989"/>
    </source>
</evidence>
<accession>A0A7I8KRL0</accession>
<protein>
    <recommendedName>
        <fullName evidence="10">Dolichyl-diphosphooligosaccharide--protein glycosyltransferase subunit 1</fullName>
    </recommendedName>
</protein>
<keyword evidence="7 10" id="KW-0256">Endoplasmic reticulum</keyword>
<comment type="subunit">
    <text evidence="10">Component of the oligosaccharyltransferase (OST) complex.</text>
</comment>
<feature type="coiled-coil region" evidence="11">
    <location>
        <begin position="579"/>
        <end position="606"/>
    </location>
</feature>
<dbReference type="GO" id="GO:0018279">
    <property type="term" value="P:protein N-linked glycosylation via asparagine"/>
    <property type="evidence" value="ECO:0007669"/>
    <property type="project" value="TreeGrafter"/>
</dbReference>
<keyword evidence="8 10" id="KW-1133">Transmembrane helix</keyword>
<proteinExistence type="inferred from homology"/>
<organism evidence="12 13">
    <name type="scientific">Spirodela intermedia</name>
    <name type="common">Intermediate duckweed</name>
    <dbReference type="NCBI Taxonomy" id="51605"/>
    <lineage>
        <taxon>Eukaryota</taxon>
        <taxon>Viridiplantae</taxon>
        <taxon>Streptophyta</taxon>
        <taxon>Embryophyta</taxon>
        <taxon>Tracheophyta</taxon>
        <taxon>Spermatophyta</taxon>
        <taxon>Magnoliopsida</taxon>
        <taxon>Liliopsida</taxon>
        <taxon>Araceae</taxon>
        <taxon>Lemnoideae</taxon>
        <taxon>Spirodela</taxon>
    </lineage>
</organism>
<dbReference type="InterPro" id="IPR007676">
    <property type="entry name" value="Ribophorin_I"/>
</dbReference>
<reference evidence="12" key="1">
    <citation type="submission" date="2020-02" db="EMBL/GenBank/DDBJ databases">
        <authorList>
            <person name="Scholz U."/>
            <person name="Mascher M."/>
            <person name="Fiebig A."/>
        </authorList>
    </citation>
    <scope>NUCLEOTIDE SEQUENCE</scope>
</reference>
<dbReference type="UniPathway" id="UPA00378"/>
<dbReference type="AlphaFoldDB" id="A0A7I8KRL0"/>
<keyword evidence="9 10" id="KW-0472">Membrane</keyword>
<evidence type="ECO:0000313" key="12">
    <source>
        <dbReference type="EMBL" id="CAA7399585.1"/>
    </source>
</evidence>
<dbReference type="PANTHER" id="PTHR21049">
    <property type="entry name" value="RIBOPHORIN I"/>
    <property type="match status" value="1"/>
</dbReference>
<comment type="function">
    <text evidence="1 10">Subunit of the oligosaccharyl transferase (OST) complex that catalyzes the initial transfer of a defined glycan (Glc(3)Man(9)GlcNAc(2) in eukaryotes) from the lipid carrier dolichol-pyrophosphate to an asparagine residue within an Asn-X-Ser/Thr consensus motif in nascent polypeptide chains, the first step in protein N-glycosylation. N-glycosylation occurs cotranslationally and the complex associates with the Sec61 complex at the channel-forming translocon complex that mediates protein translocation across the endoplasmic reticulum (ER). All subunits are required for a maximal enzyme activity.</text>
</comment>
<keyword evidence="11" id="KW-0175">Coiled coil</keyword>
<dbReference type="PANTHER" id="PTHR21049:SF0">
    <property type="entry name" value="DOLICHYL-DIPHOSPHOOLIGOSACCHARIDE--PROTEIN GLYCOSYLTRANSFERASE SUBUNIT 1"/>
    <property type="match status" value="1"/>
</dbReference>
<gene>
    <name evidence="12" type="ORF">SI8410_07010255</name>
</gene>
<sequence>MAISRVVLFLFFWNAILWTPARSDLVILKLDRKIDLTSQTVRVTSSLKIENAGPSTASKVLLAFPSHQARNIAELRSFYREGKSKVSSDQLRVELVEPQGMPPDLTFYAVQLQKDLRRGEILNLDVLAVFTHSLKPFPEQISQTEVQLVVFQDSAYYLSPYVVKVQSLGVKLPSKNVESFTKFENSKLIDSEIKYGPYENLPVFSYTPIVVHFESSSPFAVAQELLREIEISHWGNVQVTEHYKLVHGGAHNKGGFSRFDYQSRPFASESSSFRHLLARLPPRAHSVYYRDEIGNVSTSHLRGDSRKTELVIEPRYPMFGGWKTSFTIGYGLPLKDFLFQSEGRRLLNISFGCPIEDVVVDDLIVKVVLPEGSKDFYSSVPFSTKQWEEIKYSHLDIAGRPVLVLKKTNVVPEHNEPFLVYYRFNNLSLLREPLMLVSGFFLLFVAYIVFMHVDMSISKSSASYISKLQWDEVQTSLQHVLSVINRCLAVHGKLEASLRDLSRTGDVRSCKAARKAADSVFKELLKELNLALGSLQSSPQAAQIWPKVEELVAKERELQERLILKHSSVVDSYEKKHSGREIENRIAAHEQKLVALRHEVDDLIEILDELC</sequence>
<feature type="chain" id="PRO_5029941392" description="Dolichyl-diphosphooligosaccharide--protein glycosyltransferase subunit 1" evidence="10">
    <location>
        <begin position="24"/>
        <end position="611"/>
    </location>
</feature>
<evidence type="ECO:0000256" key="3">
    <source>
        <dbReference type="ARBA" id="ARBA00004922"/>
    </source>
</evidence>
<keyword evidence="6 10" id="KW-0732">Signal</keyword>
<evidence type="ECO:0000256" key="7">
    <source>
        <dbReference type="ARBA" id="ARBA00022824"/>
    </source>
</evidence>
<dbReference type="Pfam" id="PF04597">
    <property type="entry name" value="Ribophorin_I"/>
    <property type="match status" value="1"/>
</dbReference>
<keyword evidence="5 10" id="KW-0812">Transmembrane</keyword>
<comment type="similarity">
    <text evidence="4 10">Belongs to the OST1 family.</text>
</comment>
<comment type="pathway">
    <text evidence="3 10">Protein modification; protein glycosylation.</text>
</comment>
<name>A0A7I8KRL0_SPIIN</name>
<evidence type="ECO:0000256" key="2">
    <source>
        <dbReference type="ARBA" id="ARBA00004115"/>
    </source>
</evidence>
<evidence type="ECO:0000256" key="1">
    <source>
        <dbReference type="ARBA" id="ARBA00002791"/>
    </source>
</evidence>
<dbReference type="EMBL" id="LR746270">
    <property type="protein sequence ID" value="CAA7399585.1"/>
    <property type="molecule type" value="Genomic_DNA"/>
</dbReference>
<evidence type="ECO:0000313" key="13">
    <source>
        <dbReference type="Proteomes" id="UP000663760"/>
    </source>
</evidence>
<dbReference type="OrthoDB" id="310030at2759"/>
<evidence type="ECO:0000256" key="5">
    <source>
        <dbReference type="ARBA" id="ARBA00022692"/>
    </source>
</evidence>
<feature type="transmembrane region" description="Helical" evidence="10">
    <location>
        <begin position="434"/>
        <end position="453"/>
    </location>
</feature>
<evidence type="ECO:0000256" key="4">
    <source>
        <dbReference type="ARBA" id="ARBA00008905"/>
    </source>
</evidence>
<comment type="subcellular location">
    <subcellularLocation>
        <location evidence="2 10">Endoplasmic reticulum membrane</location>
        <topology evidence="2 10">Single-pass type I membrane protein</topology>
    </subcellularLocation>
</comment>
<feature type="signal peptide" evidence="10">
    <location>
        <begin position="1"/>
        <end position="23"/>
    </location>
</feature>
<dbReference type="Proteomes" id="UP000663760">
    <property type="component" value="Chromosome 7"/>
</dbReference>
<evidence type="ECO:0000256" key="9">
    <source>
        <dbReference type="ARBA" id="ARBA00023136"/>
    </source>
</evidence>